<evidence type="ECO:0000313" key="2">
    <source>
        <dbReference type="EMBL" id="SDF60759.1"/>
    </source>
</evidence>
<dbReference type="Proteomes" id="UP000199406">
    <property type="component" value="Unassembled WGS sequence"/>
</dbReference>
<evidence type="ECO:0000313" key="3">
    <source>
        <dbReference type="Proteomes" id="UP000199406"/>
    </source>
</evidence>
<evidence type="ECO:0008006" key="4">
    <source>
        <dbReference type="Google" id="ProtNLM"/>
    </source>
</evidence>
<keyword evidence="3" id="KW-1185">Reference proteome</keyword>
<name>A0A1G7MHY6_9ACTN</name>
<gene>
    <name evidence="2" type="ORF">SAMN05660662_2698</name>
</gene>
<evidence type="ECO:0000256" key="1">
    <source>
        <dbReference type="SAM" id="MobiDB-lite"/>
    </source>
</evidence>
<dbReference type="EMBL" id="FNBT01000005">
    <property type="protein sequence ID" value="SDF60759.1"/>
    <property type="molecule type" value="Genomic_DNA"/>
</dbReference>
<feature type="compositionally biased region" description="Pro residues" evidence="1">
    <location>
        <begin position="101"/>
        <end position="110"/>
    </location>
</feature>
<feature type="compositionally biased region" description="Basic and acidic residues" evidence="1">
    <location>
        <begin position="219"/>
        <end position="229"/>
    </location>
</feature>
<feature type="compositionally biased region" description="Low complexity" evidence="1">
    <location>
        <begin position="84"/>
        <end position="100"/>
    </location>
</feature>
<accession>A0A1G7MHY6</accession>
<protein>
    <recommendedName>
        <fullName evidence="4">MucR family transcriptional regulator</fullName>
    </recommendedName>
</protein>
<feature type="region of interest" description="Disordered" evidence="1">
    <location>
        <begin position="203"/>
        <end position="238"/>
    </location>
</feature>
<feature type="region of interest" description="Disordered" evidence="1">
    <location>
        <begin position="79"/>
        <end position="115"/>
    </location>
</feature>
<dbReference type="STRING" id="1550231.SAMN05660662_2698"/>
<reference evidence="3" key="1">
    <citation type="submission" date="2016-10" db="EMBL/GenBank/DDBJ databases">
        <authorList>
            <person name="Varghese N."/>
            <person name="Submissions S."/>
        </authorList>
    </citation>
    <scope>NUCLEOTIDE SEQUENCE [LARGE SCALE GENOMIC DNA]</scope>
    <source>
        <strain evidence="3">DSM 44268</strain>
    </source>
</reference>
<dbReference type="AlphaFoldDB" id="A0A1G7MHY6"/>
<proteinExistence type="predicted"/>
<sequence>MPVLHPVGPLRARVYWRRRLVVLAVLLAVLGAGAWGTVLLFRGGTDSADGAVAERAGAAPRTPALAQVVPSLSAVRTPVPPPAAQEMAAAAESAAAQTPAPAAPPEPAPGGPCTDDMLAIEVRTPGSAVVGSKPVFELVVTNASAVPCVRDLDKGLQELILLDGGGARVWGSNDCFPESGADVRTLAPGEVVVFPVTWGGLSSTPGCAAERTPPPRGDYAVRGRLDTKSSPDAPLTLT</sequence>
<organism evidence="2 3">
    <name type="scientific">Blastococcus aurantiacus</name>
    <dbReference type="NCBI Taxonomy" id="1550231"/>
    <lineage>
        <taxon>Bacteria</taxon>
        <taxon>Bacillati</taxon>
        <taxon>Actinomycetota</taxon>
        <taxon>Actinomycetes</taxon>
        <taxon>Geodermatophilales</taxon>
        <taxon>Geodermatophilaceae</taxon>
        <taxon>Blastococcus</taxon>
    </lineage>
</organism>